<gene>
    <name evidence="7" type="primary">murE</name>
    <name evidence="12" type="ORF">QNI19_10120</name>
</gene>
<evidence type="ECO:0000256" key="2">
    <source>
        <dbReference type="ARBA" id="ARBA00022618"/>
    </source>
</evidence>
<feature type="short sequence motif" description="Meso-diaminopimelate recognition motif" evidence="7">
    <location>
        <begin position="403"/>
        <end position="406"/>
    </location>
</feature>
<feature type="binding site" evidence="7">
    <location>
        <position position="190"/>
    </location>
    <ligand>
        <name>UDP-N-acetyl-alpha-D-muramoyl-L-alanyl-D-glutamate</name>
        <dbReference type="ChEBI" id="CHEBI:83900"/>
    </ligand>
</feature>
<keyword evidence="7 12" id="KW-0436">Ligase</keyword>
<accession>A0ABT7CHY5</accession>
<keyword evidence="13" id="KW-1185">Reference proteome</keyword>
<feature type="binding site" evidence="7">
    <location>
        <position position="460"/>
    </location>
    <ligand>
        <name>meso-2,6-diaminopimelate</name>
        <dbReference type="ChEBI" id="CHEBI:57791"/>
    </ligand>
</feature>
<keyword evidence="2 7" id="KW-0132">Cell division</keyword>
<dbReference type="InterPro" id="IPR013221">
    <property type="entry name" value="Mur_ligase_cen"/>
</dbReference>
<dbReference type="InterPro" id="IPR036565">
    <property type="entry name" value="Mur-like_cat_sf"/>
</dbReference>
<dbReference type="InterPro" id="IPR036615">
    <property type="entry name" value="Mur_ligase_C_dom_sf"/>
</dbReference>
<dbReference type="Gene3D" id="3.90.190.20">
    <property type="entry name" value="Mur ligase, C-terminal domain"/>
    <property type="match status" value="1"/>
</dbReference>
<sequence length="484" mass="52694">MAASLSQLLQGVPVLAITGDTTQQITKLCLDSRQVQPGSLFAAVRGTQTDGHQFIAKAVELGATVIVCEQLPETQVASVVYIQVSDSAKTLGFIASNFYGNPSEKLKLVAVTGTNGKTTTVTLLYQLFRRLGYRTGMLSTVRNYIDDKPVEATHTTPDAINLNALLADMVTAGCTHAFMEASSHAIVQERTAGVKFTGAIFTNITHDHLDFHQTFDNYIKAKKKLFDELPSSAFALANLDDKRGLIILQNTSARKATFSLVNPAPFKGRLIANTLHGLEMEIEGKEVWFKLIGEFNAYNILGVYATAILLGEPIEEVLMQLSDVLPAPGRFDQVRSAEGVIGIVDYAHTPDALENVLETIQELKDGGKVITIVGCGGNRDAAKRPVMAEIACKLSDKILLTSDNPRFEEPEAILADMEKGVKITDRNRVQTIVDRKEAIAKAVAMAQPGDIILIAGKGHETYQEIKGVKYPFDDKKIITELFEA</sequence>
<evidence type="ECO:0000256" key="4">
    <source>
        <dbReference type="ARBA" id="ARBA00022984"/>
    </source>
</evidence>
<comment type="caution">
    <text evidence="12">The sequence shown here is derived from an EMBL/GenBank/DDBJ whole genome shotgun (WGS) entry which is preliminary data.</text>
</comment>
<evidence type="ECO:0000256" key="8">
    <source>
        <dbReference type="RuleBase" id="RU004135"/>
    </source>
</evidence>
<dbReference type="InterPro" id="IPR005761">
    <property type="entry name" value="UDP-N-AcMur-Glu-dNH2Pim_ligase"/>
</dbReference>
<comment type="catalytic activity">
    <reaction evidence="7">
        <text>UDP-N-acetyl-alpha-D-muramoyl-L-alanyl-D-glutamate + meso-2,6-diaminopimelate + ATP = UDP-N-acetyl-alpha-D-muramoyl-L-alanyl-gamma-D-glutamyl-meso-2,6-diaminopimelate + ADP + phosphate + H(+)</text>
        <dbReference type="Rhea" id="RHEA:23676"/>
        <dbReference type="ChEBI" id="CHEBI:15378"/>
        <dbReference type="ChEBI" id="CHEBI:30616"/>
        <dbReference type="ChEBI" id="CHEBI:43474"/>
        <dbReference type="ChEBI" id="CHEBI:57791"/>
        <dbReference type="ChEBI" id="CHEBI:83900"/>
        <dbReference type="ChEBI" id="CHEBI:83905"/>
        <dbReference type="ChEBI" id="CHEBI:456216"/>
        <dbReference type="EC" id="6.3.2.13"/>
    </reaction>
</comment>
<comment type="cofactor">
    <cofactor evidence="7">
        <name>Mg(2+)</name>
        <dbReference type="ChEBI" id="CHEBI:18420"/>
    </cofactor>
</comment>
<evidence type="ECO:0000259" key="9">
    <source>
        <dbReference type="Pfam" id="PF01225"/>
    </source>
</evidence>
<comment type="PTM">
    <text evidence="7">Carboxylation is probably crucial for Mg(2+) binding and, consequently, for the gamma-phosphate positioning of ATP.</text>
</comment>
<keyword evidence="4 7" id="KW-0573">Peptidoglycan synthesis</keyword>
<feature type="domain" description="Mur ligase central" evidence="11">
    <location>
        <begin position="111"/>
        <end position="306"/>
    </location>
</feature>
<evidence type="ECO:0000256" key="1">
    <source>
        <dbReference type="ARBA" id="ARBA00005898"/>
    </source>
</evidence>
<evidence type="ECO:0000256" key="6">
    <source>
        <dbReference type="ARBA" id="ARBA00023316"/>
    </source>
</evidence>
<evidence type="ECO:0000256" key="3">
    <source>
        <dbReference type="ARBA" id="ARBA00022960"/>
    </source>
</evidence>
<evidence type="ECO:0000256" key="5">
    <source>
        <dbReference type="ARBA" id="ARBA00023306"/>
    </source>
</evidence>
<dbReference type="InterPro" id="IPR000713">
    <property type="entry name" value="Mur_ligase_N"/>
</dbReference>
<dbReference type="SUPFAM" id="SSF63418">
    <property type="entry name" value="MurE/MurF N-terminal domain"/>
    <property type="match status" value="1"/>
</dbReference>
<keyword evidence="6 7" id="KW-0961">Cell wall biogenesis/degradation</keyword>
<name>A0ABT7CHY5_9BACT</name>
<dbReference type="EMBL" id="JASJOT010000005">
    <property type="protein sequence ID" value="MDJ1493287.1"/>
    <property type="molecule type" value="Genomic_DNA"/>
</dbReference>
<comment type="pathway">
    <text evidence="7 8">Cell wall biogenesis; peptidoglycan biosynthesis.</text>
</comment>
<dbReference type="InterPro" id="IPR004101">
    <property type="entry name" value="Mur_ligase_C"/>
</dbReference>
<evidence type="ECO:0000313" key="13">
    <source>
        <dbReference type="Proteomes" id="UP001228581"/>
    </source>
</evidence>
<feature type="domain" description="Mur ligase N-terminal catalytic" evidence="9">
    <location>
        <begin position="25"/>
        <end position="99"/>
    </location>
</feature>
<dbReference type="Gene3D" id="3.40.1390.10">
    <property type="entry name" value="MurE/MurF, N-terminal domain"/>
    <property type="match status" value="1"/>
</dbReference>
<comment type="function">
    <text evidence="7">Catalyzes the addition of meso-diaminopimelic acid to the nucleotide precursor UDP-N-acetylmuramoyl-L-alanyl-D-glutamate (UMAG) in the biosynthesis of bacterial cell-wall peptidoglycan.</text>
</comment>
<feature type="binding site" evidence="7">
    <location>
        <position position="30"/>
    </location>
    <ligand>
        <name>UDP-N-acetyl-alpha-D-muramoyl-L-alanyl-D-glutamate</name>
        <dbReference type="ChEBI" id="CHEBI:83900"/>
    </ligand>
</feature>
<evidence type="ECO:0000256" key="7">
    <source>
        <dbReference type="HAMAP-Rule" id="MF_00208"/>
    </source>
</evidence>
<feature type="modified residue" description="N6-carboxylysine" evidence="7">
    <location>
        <position position="222"/>
    </location>
</feature>
<dbReference type="SUPFAM" id="SSF53623">
    <property type="entry name" value="MurD-like peptide ligases, catalytic domain"/>
    <property type="match status" value="1"/>
</dbReference>
<dbReference type="SUPFAM" id="SSF53244">
    <property type="entry name" value="MurD-like peptide ligases, peptide-binding domain"/>
    <property type="match status" value="1"/>
</dbReference>
<feature type="binding site" evidence="7">
    <location>
        <position position="456"/>
    </location>
    <ligand>
        <name>meso-2,6-diaminopimelate</name>
        <dbReference type="ChEBI" id="CHEBI:57791"/>
    </ligand>
</feature>
<dbReference type="EC" id="6.3.2.13" evidence="7"/>
<dbReference type="Gene3D" id="3.40.1190.10">
    <property type="entry name" value="Mur-like, catalytic domain"/>
    <property type="match status" value="1"/>
</dbReference>
<dbReference type="NCBIfam" id="TIGR01085">
    <property type="entry name" value="murE"/>
    <property type="match status" value="1"/>
</dbReference>
<feature type="binding site" evidence="7">
    <location>
        <position position="182"/>
    </location>
    <ligand>
        <name>UDP-N-acetyl-alpha-D-muramoyl-L-alanyl-D-glutamate</name>
        <dbReference type="ChEBI" id="CHEBI:83900"/>
    </ligand>
</feature>
<feature type="binding site" evidence="7">
    <location>
        <position position="32"/>
    </location>
    <ligand>
        <name>UDP-N-acetyl-alpha-D-muramoyl-L-alanyl-D-glutamate</name>
        <dbReference type="ChEBI" id="CHEBI:83900"/>
    </ligand>
</feature>
<feature type="binding site" evidence="7">
    <location>
        <position position="188"/>
    </location>
    <ligand>
        <name>UDP-N-acetyl-alpha-D-muramoyl-L-alanyl-D-glutamate</name>
        <dbReference type="ChEBI" id="CHEBI:83900"/>
    </ligand>
</feature>
<feature type="binding site" evidence="7">
    <location>
        <begin position="403"/>
        <end position="406"/>
    </location>
    <ligand>
        <name>meso-2,6-diaminopimelate</name>
        <dbReference type="ChEBI" id="CHEBI:57791"/>
    </ligand>
</feature>
<dbReference type="PANTHER" id="PTHR23135">
    <property type="entry name" value="MUR LIGASE FAMILY MEMBER"/>
    <property type="match status" value="1"/>
</dbReference>
<dbReference type="Pfam" id="PF02875">
    <property type="entry name" value="Mur_ligase_C"/>
    <property type="match status" value="1"/>
</dbReference>
<dbReference type="PANTHER" id="PTHR23135:SF4">
    <property type="entry name" value="UDP-N-ACETYLMURAMOYL-L-ALANYL-D-GLUTAMATE--2,6-DIAMINOPIMELATE LIGASE MURE HOMOLOG, CHLOROPLASTIC"/>
    <property type="match status" value="1"/>
</dbReference>
<keyword evidence="7" id="KW-0067">ATP-binding</keyword>
<dbReference type="Pfam" id="PF01225">
    <property type="entry name" value="Mur_ligase"/>
    <property type="match status" value="1"/>
</dbReference>
<dbReference type="Proteomes" id="UP001228581">
    <property type="component" value="Unassembled WGS sequence"/>
</dbReference>
<keyword evidence="7" id="KW-0547">Nucleotide-binding</keyword>
<dbReference type="InterPro" id="IPR035911">
    <property type="entry name" value="MurE/MurF_N"/>
</dbReference>
<dbReference type="HAMAP" id="MF_00208">
    <property type="entry name" value="MurE"/>
    <property type="match status" value="1"/>
</dbReference>
<keyword evidence="3 7" id="KW-0133">Cell shape</keyword>
<keyword evidence="7" id="KW-0460">Magnesium</keyword>
<keyword evidence="5 7" id="KW-0131">Cell cycle</keyword>
<dbReference type="NCBIfam" id="NF001126">
    <property type="entry name" value="PRK00139.1-4"/>
    <property type="match status" value="1"/>
</dbReference>
<dbReference type="RefSeq" id="WP_313995655.1">
    <property type="nucleotide sequence ID" value="NZ_JASJOT010000005.1"/>
</dbReference>
<evidence type="ECO:0000313" key="12">
    <source>
        <dbReference type="EMBL" id="MDJ1493287.1"/>
    </source>
</evidence>
<feature type="binding site" evidence="7">
    <location>
        <begin position="155"/>
        <end position="156"/>
    </location>
    <ligand>
        <name>UDP-N-acetyl-alpha-D-muramoyl-L-alanyl-D-glutamate</name>
        <dbReference type="ChEBI" id="CHEBI:83900"/>
    </ligand>
</feature>
<reference evidence="12 13" key="1">
    <citation type="submission" date="2023-05" db="EMBL/GenBank/DDBJ databases">
        <authorList>
            <person name="Zhang X."/>
        </authorList>
    </citation>
    <scope>NUCLEOTIDE SEQUENCE [LARGE SCALE GENOMIC DNA]</scope>
    <source>
        <strain evidence="12 13">DM2B3-1</strain>
    </source>
</reference>
<dbReference type="GO" id="GO:0008765">
    <property type="term" value="F:UDP-N-acetylmuramoylalanyl-D-glutamate-2,6-diaminopimelate ligase activity"/>
    <property type="evidence" value="ECO:0007669"/>
    <property type="project" value="UniProtKB-EC"/>
</dbReference>
<comment type="caution">
    <text evidence="7">Lacks conserved residue(s) required for the propagation of feature annotation.</text>
</comment>
<evidence type="ECO:0000259" key="10">
    <source>
        <dbReference type="Pfam" id="PF02875"/>
    </source>
</evidence>
<dbReference type="NCBIfam" id="NF001124">
    <property type="entry name" value="PRK00139.1-2"/>
    <property type="match status" value="1"/>
</dbReference>
<feature type="binding site" evidence="7">
    <location>
        <position position="379"/>
    </location>
    <ligand>
        <name>meso-2,6-diaminopimelate</name>
        <dbReference type="ChEBI" id="CHEBI:57791"/>
    </ligand>
</feature>
<keyword evidence="7" id="KW-0963">Cytoplasm</keyword>
<organism evidence="12 13">
    <name type="scientific">Xanthocytophaga flava</name>
    <dbReference type="NCBI Taxonomy" id="3048013"/>
    <lineage>
        <taxon>Bacteria</taxon>
        <taxon>Pseudomonadati</taxon>
        <taxon>Bacteroidota</taxon>
        <taxon>Cytophagia</taxon>
        <taxon>Cytophagales</taxon>
        <taxon>Rhodocytophagaceae</taxon>
        <taxon>Xanthocytophaga</taxon>
    </lineage>
</organism>
<comment type="subcellular location">
    <subcellularLocation>
        <location evidence="7 8">Cytoplasm</location>
    </subcellularLocation>
</comment>
<comment type="similarity">
    <text evidence="1 7">Belongs to the MurCDEF family. MurE subfamily.</text>
</comment>
<feature type="domain" description="Mur ligase C-terminal" evidence="10">
    <location>
        <begin position="329"/>
        <end position="458"/>
    </location>
</feature>
<feature type="binding site" evidence="7">
    <location>
        <begin position="113"/>
        <end position="119"/>
    </location>
    <ligand>
        <name>ATP</name>
        <dbReference type="ChEBI" id="CHEBI:30616"/>
    </ligand>
</feature>
<dbReference type="Pfam" id="PF08245">
    <property type="entry name" value="Mur_ligase_M"/>
    <property type="match status" value="1"/>
</dbReference>
<protein>
    <recommendedName>
        <fullName evidence="7">UDP-N-acetylmuramoyl-L-alanyl-D-glutamate--2,6-diaminopimelate ligase</fullName>
        <ecNumber evidence="7">6.3.2.13</ecNumber>
    </recommendedName>
    <alternativeName>
        <fullName evidence="7">Meso-A2pm-adding enzyme</fullName>
    </alternativeName>
    <alternativeName>
        <fullName evidence="7">Meso-diaminopimelate-adding enzyme</fullName>
    </alternativeName>
    <alternativeName>
        <fullName evidence="7">UDP-MurNAc-L-Ala-D-Glu:meso-diaminopimelate ligase</fullName>
    </alternativeName>
    <alternativeName>
        <fullName evidence="7">UDP-MurNAc-tripeptide synthetase</fullName>
    </alternativeName>
    <alternativeName>
        <fullName evidence="7">UDP-N-acetylmuramyl-tripeptide synthetase</fullName>
    </alternativeName>
</protein>
<proteinExistence type="inferred from homology"/>
<evidence type="ECO:0000259" key="11">
    <source>
        <dbReference type="Pfam" id="PF08245"/>
    </source>
</evidence>